<protein>
    <recommendedName>
        <fullName evidence="4">Sugar transporter</fullName>
    </recommendedName>
</protein>
<organism evidence="2 3">
    <name type="scientific">Pricia antarctica</name>
    <dbReference type="NCBI Taxonomy" id="641691"/>
    <lineage>
        <taxon>Bacteria</taxon>
        <taxon>Pseudomonadati</taxon>
        <taxon>Bacteroidota</taxon>
        <taxon>Flavobacteriia</taxon>
        <taxon>Flavobacteriales</taxon>
        <taxon>Flavobacteriaceae</taxon>
        <taxon>Pricia</taxon>
    </lineage>
</organism>
<feature type="transmembrane region" description="Helical" evidence="1">
    <location>
        <begin position="84"/>
        <end position="103"/>
    </location>
</feature>
<dbReference type="EMBL" id="FNAO01000001">
    <property type="protein sequence ID" value="SDD71363.1"/>
    <property type="molecule type" value="Genomic_DNA"/>
</dbReference>
<evidence type="ECO:0000313" key="3">
    <source>
        <dbReference type="Proteomes" id="UP000199109"/>
    </source>
</evidence>
<dbReference type="AlphaFoldDB" id="A0A1G6X0D9"/>
<evidence type="ECO:0000256" key="1">
    <source>
        <dbReference type="SAM" id="Phobius"/>
    </source>
</evidence>
<keyword evidence="3" id="KW-1185">Reference proteome</keyword>
<reference evidence="2 3" key="1">
    <citation type="submission" date="2016-10" db="EMBL/GenBank/DDBJ databases">
        <authorList>
            <person name="de Groot N.N."/>
        </authorList>
    </citation>
    <scope>NUCLEOTIDE SEQUENCE [LARGE SCALE GENOMIC DNA]</scope>
    <source>
        <strain evidence="2 3">DSM 23421</strain>
    </source>
</reference>
<feature type="transmembrane region" description="Helical" evidence="1">
    <location>
        <begin position="56"/>
        <end position="77"/>
    </location>
</feature>
<dbReference type="Proteomes" id="UP000199109">
    <property type="component" value="Unassembled WGS sequence"/>
</dbReference>
<evidence type="ECO:0000313" key="2">
    <source>
        <dbReference type="EMBL" id="SDD71363.1"/>
    </source>
</evidence>
<sequence length="143" mass="15953">MTTLIKPPKSFWVIAVLALLWNLIGVSQFFMATFMLDSMVANLPEVQADMYRSIPLWYTISFAITVFSGLLGGITMLLRKKITIALFGISLLAVLVAQGYWILGTDVMEVMGTSTVIMPLIVIVISIFLYFYNKGAAKNGWFK</sequence>
<keyword evidence="1" id="KW-0472">Membrane</keyword>
<accession>A0A1G6X0D9</accession>
<gene>
    <name evidence="2" type="ORF">SAMN05421636_101487</name>
</gene>
<keyword evidence="1" id="KW-1133">Transmembrane helix</keyword>
<dbReference type="OrthoDB" id="1143964at2"/>
<evidence type="ECO:0008006" key="4">
    <source>
        <dbReference type="Google" id="ProtNLM"/>
    </source>
</evidence>
<name>A0A1G6X0D9_9FLAO</name>
<feature type="transmembrane region" description="Helical" evidence="1">
    <location>
        <begin position="12"/>
        <end position="36"/>
    </location>
</feature>
<dbReference type="RefSeq" id="WP_091865308.1">
    <property type="nucleotide sequence ID" value="NZ_FNAO01000001.1"/>
</dbReference>
<proteinExistence type="predicted"/>
<feature type="transmembrane region" description="Helical" evidence="1">
    <location>
        <begin position="115"/>
        <end position="133"/>
    </location>
</feature>
<keyword evidence="1" id="KW-0812">Transmembrane</keyword>